<dbReference type="EMBL" id="AM697707">
    <property type="protein sequence ID" value="CAM91795.1"/>
    <property type="molecule type" value="mRNA"/>
</dbReference>
<evidence type="ECO:0000313" key="1">
    <source>
        <dbReference type="EMBL" id="CAM91795.1"/>
    </source>
</evidence>
<reference evidence="1" key="1">
    <citation type="submission" date="2007-04" db="EMBL/GenBank/DDBJ databases">
        <title>Analysis of the immune-related transcriptome of an bilaterian model, the marine annelid Platynereis dumerilii.</title>
        <authorList>
            <person name="Altincicek B."/>
            <person name="Vilcinskas A."/>
        </authorList>
    </citation>
    <scope>NUCLEOTIDE SEQUENCE</scope>
    <source>
        <strain evidence="1">Hauenschild</strain>
        <tissue evidence="1">Whole animal</tissue>
    </source>
</reference>
<organism evidence="1">
    <name type="scientific">Platynereis dumerilii</name>
    <name type="common">Dumeril's clam worm</name>
    <dbReference type="NCBI Taxonomy" id="6359"/>
    <lineage>
        <taxon>Eukaryota</taxon>
        <taxon>Metazoa</taxon>
        <taxon>Spiralia</taxon>
        <taxon>Lophotrochozoa</taxon>
        <taxon>Annelida</taxon>
        <taxon>Polychaeta</taxon>
        <taxon>Errantia</taxon>
        <taxon>Phyllodocida</taxon>
        <taxon>Nereididae</taxon>
        <taxon>Platynereis</taxon>
    </lineage>
</organism>
<name>A4VB24_PLADU</name>
<feature type="non-terminal residue" evidence="1">
    <location>
        <position position="153"/>
    </location>
</feature>
<accession>A4VB24</accession>
<sequence length="153" mass="16988">AGRHSFSTLSPASHLYSFAKFESEADILFSLFTFVFYRRLYFDFVTNKMKISTFVSLALFGLMSVSIEQMTGSPFSPREGSNTNIATSTPPSVDVLNHEEFNNGVNVIDLEGPEFDESDIPSDAISLPDHFKPGDHLPSVAEDGLQTVKRCIR</sequence>
<proteinExistence type="evidence at transcript level"/>
<feature type="non-terminal residue" evidence="1">
    <location>
        <position position="1"/>
    </location>
</feature>
<protein>
    <submittedName>
        <fullName evidence="1">Uncharacterized protein</fullName>
    </submittedName>
</protein>
<dbReference type="AlphaFoldDB" id="A4VB24"/>